<proteinExistence type="predicted"/>
<evidence type="ECO:0000313" key="2">
    <source>
        <dbReference type="EMBL" id="MBE4750037.1"/>
    </source>
</evidence>
<evidence type="ECO:0000313" key="3">
    <source>
        <dbReference type="Proteomes" id="UP001516472"/>
    </source>
</evidence>
<reference evidence="2 3" key="1">
    <citation type="submission" date="2020-02" db="EMBL/GenBank/DDBJ databases">
        <authorList>
            <person name="Babadi Z.K."/>
            <person name="Risdian C."/>
            <person name="Ebrahimipour G.H."/>
            <person name="Wink J."/>
        </authorList>
    </citation>
    <scope>NUCLEOTIDE SEQUENCE [LARGE SCALE GENOMIC DNA]</scope>
    <source>
        <strain evidence="2 3">ZKHCc1 1396</strain>
    </source>
</reference>
<name>A0ABR9PQD4_9BACT</name>
<dbReference type="EMBL" id="JAAIYO010000004">
    <property type="protein sequence ID" value="MBE4750037.1"/>
    <property type="molecule type" value="Genomic_DNA"/>
</dbReference>
<sequence>MRYELVLQAMAPDVPFDAARVDALLATRSGAARPDGVRDWALSQGGVEVAPLHDKGRVVATELRVPLLAQADLIREVLAEAAALAREAKVRLFDPQLGQVLASSDTERVVEQYTRTEQYARTAPRMEITPGLAEAMDAAARYAPKGPGMSLPLKLILFGAGGFAILYFVMTSLLGQLNGE</sequence>
<dbReference type="Proteomes" id="UP001516472">
    <property type="component" value="Unassembled WGS sequence"/>
</dbReference>
<comment type="caution">
    <text evidence="2">The sequence shown here is derived from an EMBL/GenBank/DDBJ whole genome shotgun (WGS) entry which is preliminary data.</text>
</comment>
<organism evidence="2 3">
    <name type="scientific">Corallococcus soli</name>
    <dbReference type="NCBI Taxonomy" id="2710757"/>
    <lineage>
        <taxon>Bacteria</taxon>
        <taxon>Pseudomonadati</taxon>
        <taxon>Myxococcota</taxon>
        <taxon>Myxococcia</taxon>
        <taxon>Myxococcales</taxon>
        <taxon>Cystobacterineae</taxon>
        <taxon>Myxococcaceae</taxon>
        <taxon>Corallococcus</taxon>
    </lineage>
</organism>
<protein>
    <submittedName>
        <fullName evidence="2">Uncharacterized protein</fullName>
    </submittedName>
</protein>
<accession>A0ABR9PQD4</accession>
<keyword evidence="3" id="KW-1185">Reference proteome</keyword>
<keyword evidence="1" id="KW-0472">Membrane</keyword>
<keyword evidence="1" id="KW-0812">Transmembrane</keyword>
<feature type="transmembrane region" description="Helical" evidence="1">
    <location>
        <begin position="155"/>
        <end position="175"/>
    </location>
</feature>
<keyword evidence="1" id="KW-1133">Transmembrane helix</keyword>
<evidence type="ECO:0000256" key="1">
    <source>
        <dbReference type="SAM" id="Phobius"/>
    </source>
</evidence>
<gene>
    <name evidence="2" type="ORF">G4177_17875</name>
</gene>